<dbReference type="PROSITE" id="PS50057">
    <property type="entry name" value="FERM_3"/>
    <property type="match status" value="1"/>
</dbReference>
<proteinExistence type="inferred from homology"/>
<dbReference type="SUPFAM" id="SSF47031">
    <property type="entry name" value="Second domain of FERM"/>
    <property type="match status" value="1"/>
</dbReference>
<evidence type="ECO:0000256" key="14">
    <source>
        <dbReference type="SAM" id="MobiDB-lite"/>
    </source>
</evidence>
<protein>
    <submittedName>
        <fullName evidence="20">Unconventional myosin-XV</fullName>
    </submittedName>
</protein>
<feature type="compositionally biased region" description="Polar residues" evidence="14">
    <location>
        <begin position="793"/>
        <end position="804"/>
    </location>
</feature>
<evidence type="ECO:0000256" key="11">
    <source>
        <dbReference type="ARBA" id="ARBA00023203"/>
    </source>
</evidence>
<feature type="compositionally biased region" description="Basic and acidic residues" evidence="14">
    <location>
        <begin position="1"/>
        <end position="63"/>
    </location>
</feature>
<dbReference type="CTD" id="560592"/>
<feature type="region of interest" description="Disordered" evidence="14">
    <location>
        <begin position="1"/>
        <end position="154"/>
    </location>
</feature>
<dbReference type="Gene3D" id="2.30.29.30">
    <property type="entry name" value="Pleckstrin-homology domain (PH domain)/Phosphotyrosine-binding domain (PTB)"/>
    <property type="match status" value="1"/>
</dbReference>
<dbReference type="Pfam" id="PF00784">
    <property type="entry name" value="MyTH4"/>
    <property type="match status" value="2"/>
</dbReference>
<organism evidence="19 20">
    <name type="scientific">Parambassis ranga</name>
    <name type="common">Indian glassy fish</name>
    <dbReference type="NCBI Taxonomy" id="210632"/>
    <lineage>
        <taxon>Eukaryota</taxon>
        <taxon>Metazoa</taxon>
        <taxon>Chordata</taxon>
        <taxon>Craniata</taxon>
        <taxon>Vertebrata</taxon>
        <taxon>Euteleostomi</taxon>
        <taxon>Actinopterygii</taxon>
        <taxon>Neopterygii</taxon>
        <taxon>Teleostei</taxon>
        <taxon>Neoteleostei</taxon>
        <taxon>Acanthomorphata</taxon>
        <taxon>Ovalentaria</taxon>
        <taxon>Ambassidae</taxon>
        <taxon>Parambassis</taxon>
    </lineage>
</organism>
<dbReference type="InterPro" id="IPR041795">
    <property type="entry name" value="MyoXV_FERM_C"/>
</dbReference>
<reference evidence="20" key="1">
    <citation type="submission" date="2025-08" db="UniProtKB">
        <authorList>
            <consortium name="RefSeq"/>
        </authorList>
    </citation>
    <scope>IDENTIFICATION</scope>
</reference>
<feature type="region of interest" description="Disordered" evidence="14">
    <location>
        <begin position="1557"/>
        <end position="1578"/>
    </location>
</feature>
<dbReference type="Gene3D" id="1.25.40.530">
    <property type="entry name" value="MyTH4 domain"/>
    <property type="match status" value="2"/>
</dbReference>
<comment type="subcellular location">
    <subcellularLocation>
        <location evidence="1">Cytoplasm</location>
    </subcellularLocation>
</comment>
<dbReference type="Gene3D" id="6.20.240.20">
    <property type="match status" value="1"/>
</dbReference>
<dbReference type="InterPro" id="IPR000048">
    <property type="entry name" value="IQ_motif_EF-hand-BS"/>
</dbReference>
<evidence type="ECO:0000256" key="5">
    <source>
        <dbReference type="ARBA" id="ARBA00022737"/>
    </source>
</evidence>
<dbReference type="InterPro" id="IPR035963">
    <property type="entry name" value="FERM_2"/>
</dbReference>
<evidence type="ECO:0000259" key="17">
    <source>
        <dbReference type="PROSITE" id="PS51016"/>
    </source>
</evidence>
<dbReference type="PANTHER" id="PTHR22692:SF21">
    <property type="entry name" value="MYOSIN XVA"/>
    <property type="match status" value="1"/>
</dbReference>
<feature type="region of interest" description="Disordered" evidence="14">
    <location>
        <begin position="3346"/>
        <end position="3395"/>
    </location>
</feature>
<evidence type="ECO:0000256" key="7">
    <source>
        <dbReference type="ARBA" id="ARBA00022840"/>
    </source>
</evidence>
<feature type="domain" description="SH3" evidence="15">
    <location>
        <begin position="3601"/>
        <end position="3687"/>
    </location>
</feature>
<feature type="region of interest" description="Disordered" evidence="14">
    <location>
        <begin position="1382"/>
        <end position="1402"/>
    </location>
</feature>
<keyword evidence="3 12" id="KW-0728">SH3 domain</keyword>
<dbReference type="GO" id="GO:0005737">
    <property type="term" value="C:cytoplasm"/>
    <property type="evidence" value="ECO:0007669"/>
    <property type="project" value="UniProtKB-SubCell"/>
</dbReference>
<dbReference type="SUPFAM" id="SSF52540">
    <property type="entry name" value="P-loop containing nucleoside triphosphate hydrolases"/>
    <property type="match status" value="1"/>
</dbReference>
<dbReference type="PROSITE" id="PS50096">
    <property type="entry name" value="IQ"/>
    <property type="match status" value="2"/>
</dbReference>
<evidence type="ECO:0000259" key="18">
    <source>
        <dbReference type="PROSITE" id="PS51456"/>
    </source>
</evidence>
<feature type="compositionally biased region" description="Gly residues" evidence="14">
    <location>
        <begin position="3040"/>
        <end position="3050"/>
    </location>
</feature>
<evidence type="ECO:0000256" key="2">
    <source>
        <dbReference type="ARBA" id="ARBA00008314"/>
    </source>
</evidence>
<dbReference type="PROSITE" id="PS51456">
    <property type="entry name" value="MYOSIN_MOTOR"/>
    <property type="match status" value="1"/>
</dbReference>
<evidence type="ECO:0000313" key="19">
    <source>
        <dbReference type="Proteomes" id="UP000515145"/>
    </source>
</evidence>
<feature type="compositionally biased region" description="Polar residues" evidence="14">
    <location>
        <begin position="1118"/>
        <end position="1129"/>
    </location>
</feature>
<dbReference type="InterPro" id="IPR036028">
    <property type="entry name" value="SH3-like_dom_sf"/>
</dbReference>
<dbReference type="RefSeq" id="XP_028266990.1">
    <property type="nucleotide sequence ID" value="XM_028411189.1"/>
</dbReference>
<dbReference type="Gene3D" id="1.20.58.530">
    <property type="match status" value="1"/>
</dbReference>
<evidence type="ECO:0000259" key="16">
    <source>
        <dbReference type="PROSITE" id="PS50057"/>
    </source>
</evidence>
<keyword evidence="5" id="KW-0677">Repeat</keyword>
<name>A0A6P7IFJ6_9TELE</name>
<dbReference type="SMART" id="SM00242">
    <property type="entry name" value="MYSc"/>
    <property type="match status" value="1"/>
</dbReference>
<feature type="compositionally biased region" description="Polar residues" evidence="14">
    <location>
        <begin position="1048"/>
        <end position="1070"/>
    </location>
</feature>
<dbReference type="CDD" id="cd14473">
    <property type="entry name" value="FERM_B-lobe"/>
    <property type="match status" value="1"/>
</dbReference>
<dbReference type="InterPro" id="IPR059004">
    <property type="entry name" value="MYO15"/>
</dbReference>
<dbReference type="SUPFAM" id="SSF50044">
    <property type="entry name" value="SH3-domain"/>
    <property type="match status" value="1"/>
</dbReference>
<accession>A0A6P7IFJ6</accession>
<evidence type="ECO:0000256" key="3">
    <source>
        <dbReference type="ARBA" id="ARBA00022443"/>
    </source>
</evidence>
<keyword evidence="4" id="KW-0963">Cytoplasm</keyword>
<dbReference type="CDD" id="cd13201">
    <property type="entry name" value="FERM_C_MyoXV"/>
    <property type="match status" value="1"/>
</dbReference>
<dbReference type="Gene3D" id="1.20.120.720">
    <property type="entry name" value="Myosin VI head, motor domain, U50 subdomain"/>
    <property type="match status" value="1"/>
</dbReference>
<dbReference type="InterPro" id="IPR001609">
    <property type="entry name" value="Myosin_head_motor_dom-like"/>
</dbReference>
<feature type="domain" description="MyTH4" evidence="17">
    <location>
        <begin position="3792"/>
        <end position="3946"/>
    </location>
</feature>
<feature type="compositionally biased region" description="Low complexity" evidence="14">
    <location>
        <begin position="1569"/>
        <end position="1578"/>
    </location>
</feature>
<feature type="compositionally biased region" description="Low complexity" evidence="14">
    <location>
        <begin position="98"/>
        <end position="128"/>
    </location>
</feature>
<dbReference type="GO" id="GO:0016459">
    <property type="term" value="C:myosin complex"/>
    <property type="evidence" value="ECO:0007669"/>
    <property type="project" value="UniProtKB-KW"/>
</dbReference>
<evidence type="ECO:0000256" key="12">
    <source>
        <dbReference type="PROSITE-ProRule" id="PRU00192"/>
    </source>
</evidence>
<feature type="compositionally biased region" description="Basic and acidic residues" evidence="14">
    <location>
        <begin position="3320"/>
        <end position="3334"/>
    </location>
</feature>
<evidence type="ECO:0000256" key="4">
    <source>
        <dbReference type="ARBA" id="ARBA00022490"/>
    </source>
</evidence>
<dbReference type="InterPro" id="IPR000299">
    <property type="entry name" value="FERM_domain"/>
</dbReference>
<dbReference type="InterPro" id="IPR036961">
    <property type="entry name" value="Kinesin_motor_dom_sf"/>
</dbReference>
<feature type="region of interest" description="Actin-binding" evidence="13">
    <location>
        <begin position="2415"/>
        <end position="2437"/>
    </location>
</feature>
<evidence type="ECO:0000259" key="15">
    <source>
        <dbReference type="PROSITE" id="PS50002"/>
    </source>
</evidence>
<comment type="similarity">
    <text evidence="2 13">Belongs to the TRAFAC class myosin-kinesin ATPase superfamily. Myosin family.</text>
</comment>
<evidence type="ECO:0000256" key="1">
    <source>
        <dbReference type="ARBA" id="ARBA00004496"/>
    </source>
</evidence>
<keyword evidence="6 13" id="KW-0547">Nucleotide-binding</keyword>
<dbReference type="Gene3D" id="3.40.850.10">
    <property type="entry name" value="Kinesin motor domain"/>
    <property type="match status" value="1"/>
</dbReference>
<feature type="compositionally biased region" description="Low complexity" evidence="14">
    <location>
        <begin position="3377"/>
        <end position="3386"/>
    </location>
</feature>
<dbReference type="PROSITE" id="PS50002">
    <property type="entry name" value="SH3"/>
    <property type="match status" value="1"/>
</dbReference>
<feature type="compositionally biased region" description="Acidic residues" evidence="14">
    <location>
        <begin position="131"/>
        <end position="141"/>
    </location>
</feature>
<dbReference type="InterPro" id="IPR051567">
    <property type="entry name" value="Unconventional_Myosin_ATPase"/>
</dbReference>
<feature type="compositionally biased region" description="Low complexity" evidence="14">
    <location>
        <begin position="3307"/>
        <end position="3317"/>
    </location>
</feature>
<evidence type="ECO:0000313" key="20">
    <source>
        <dbReference type="RefSeq" id="XP_028266990.1"/>
    </source>
</evidence>
<evidence type="ECO:0000256" key="8">
    <source>
        <dbReference type="ARBA" id="ARBA00023054"/>
    </source>
</evidence>
<dbReference type="Pfam" id="PF00063">
    <property type="entry name" value="Myosin_head"/>
    <property type="match status" value="1"/>
</dbReference>
<feature type="region of interest" description="Disordered" evidence="14">
    <location>
        <begin position="3224"/>
        <end position="3293"/>
    </location>
</feature>
<dbReference type="GeneID" id="114439331"/>
<dbReference type="InParanoid" id="A0A6P7IFJ6"/>
<evidence type="ECO:0000256" key="9">
    <source>
        <dbReference type="ARBA" id="ARBA00023123"/>
    </source>
</evidence>
<feature type="compositionally biased region" description="Low complexity" evidence="14">
    <location>
        <begin position="997"/>
        <end position="1009"/>
    </location>
</feature>
<dbReference type="PROSITE" id="PS51016">
    <property type="entry name" value="MYTH4"/>
    <property type="match status" value="2"/>
</dbReference>
<dbReference type="InterPro" id="IPR000857">
    <property type="entry name" value="MyTH4_dom"/>
</dbReference>
<dbReference type="FunFam" id="1.10.10.820:FF:000001">
    <property type="entry name" value="Myosin heavy chain"/>
    <property type="match status" value="1"/>
</dbReference>
<feature type="region of interest" description="Disordered" evidence="14">
    <location>
        <begin position="3024"/>
        <end position="3142"/>
    </location>
</feature>
<evidence type="ECO:0000256" key="10">
    <source>
        <dbReference type="ARBA" id="ARBA00023175"/>
    </source>
</evidence>
<dbReference type="Gene3D" id="1.20.5.190">
    <property type="match status" value="1"/>
</dbReference>
<dbReference type="OrthoDB" id="8182952at2759"/>
<dbReference type="SMART" id="SM00015">
    <property type="entry name" value="IQ"/>
    <property type="match status" value="2"/>
</dbReference>
<dbReference type="SMART" id="SM00326">
    <property type="entry name" value="SH3"/>
    <property type="match status" value="1"/>
</dbReference>
<feature type="domain" description="FERM" evidence="16">
    <location>
        <begin position="3951"/>
        <end position="4272"/>
    </location>
</feature>
<dbReference type="SMART" id="SM00139">
    <property type="entry name" value="MyTH4"/>
    <property type="match status" value="2"/>
</dbReference>
<feature type="region of interest" description="Disordered" evidence="14">
    <location>
        <begin position="750"/>
        <end position="1223"/>
    </location>
</feature>
<feature type="compositionally biased region" description="Low complexity" evidence="14">
    <location>
        <begin position="1170"/>
        <end position="1187"/>
    </location>
</feature>
<dbReference type="Pfam" id="PF00373">
    <property type="entry name" value="FERM_M"/>
    <property type="match status" value="1"/>
</dbReference>
<feature type="compositionally biased region" description="Basic and acidic residues" evidence="14">
    <location>
        <begin position="284"/>
        <end position="295"/>
    </location>
</feature>
<gene>
    <name evidence="20" type="primary">myo15aa</name>
</gene>
<keyword evidence="7 13" id="KW-0067">ATP-binding</keyword>
<dbReference type="InterPro" id="IPR027417">
    <property type="entry name" value="P-loop_NTPase"/>
</dbReference>
<dbReference type="InterPro" id="IPR038185">
    <property type="entry name" value="MyTH4_dom_sf"/>
</dbReference>
<dbReference type="PANTHER" id="PTHR22692">
    <property type="entry name" value="MYOSIN VII, XV"/>
    <property type="match status" value="1"/>
</dbReference>
<feature type="region of interest" description="Disordered" evidence="14">
    <location>
        <begin position="177"/>
        <end position="306"/>
    </location>
</feature>
<feature type="compositionally biased region" description="Low complexity" evidence="14">
    <location>
        <begin position="898"/>
        <end position="911"/>
    </location>
</feature>
<evidence type="ECO:0000256" key="6">
    <source>
        <dbReference type="ARBA" id="ARBA00022741"/>
    </source>
</evidence>
<sequence>MPPKKGDSKSAAKKGKSEEPKKGGKEDKKGGKDDKKGGKDDKKGGKKVEEPPAKGKGKDDGKKGKAKKPVSESEEGSEEEEEEMKSEEEDSEEEVSKKPAPQGKGKAALKGASKAVAMKGFKPPAKKSAPSDDDDDDEEEDKPQTKKGMAAVNLKKMSDVHIKGASKAMMGFAAEGQKKNVGAAKAPKTVDARSQLKGASKALSGITGKASPFSMPSKQQQPQKPKPKRNLKSTSRLFLRLSKKKKPPAGSKPLLGASKLFSGFGSKSPSADKKPGLSGFSLFNKKDDTPKETTTPKKTINLSSLGGQGKMATEAKGLGGKFKGMFGKKKTGSGFKSKAWMLGRIAAATNWLTGRFLNSKGQGRLGGRAGRRGQKQLSFSKGTGGRQTHYYNGAYEYDDEEGDEYGYEDDYHNRWGPRGFSRQPMGYDPYDPYGEEMDYYDDEEWEDEYGYYDDDDNFYYDDEFYYDDDDHDDDFYGYPYGYYEDEYEDYYGDEGMEYYYGEDGLLYAMEPQPYGYYDDGMYDFYDPYGPELYDDYFDHSMGPAYGMSDPHGNVTGGYAAIPGLYSDPLMGYPQPAPYYSPYQQPFYTDAGLDPAVTGSQLYGVDESYALTEPLSAEQFRFPRPQVRLFGKDRLEVETLPPPPFHSCSTSPIFAPPSPALALNNQEIMPDMQYGQTFPPHYPAQPHYPTVMNQQQTTINAGHVPLPTAMTIQPEYFPVSQPTHSAFPVSHKHLSPPQFPLQVYQTPFPQDPQLFQMGQMSPMGAPTQPMIHSPLHSPSASPRPVRRMSPLPSPQLSARPGSTRSMVPPSHFSPQHMDFQPSIHSEPHISPRLQRRRGLTNRASMIGQRPTSPLGRQRPPSPPSSPPQYRRGMSIRPQASPTRGRGGNRLRRAPSSVRPQSPFSSPLSSPRGSIRKRASPPPSPKLSFRQQPPPDALPLTPTRPHLFKGRKQTSKMSRSPSPPLPSPQRQSPPVRERPQSPPQSFRPTSPRRPPSPSPSRVTARPLPTRSSTRRVRGGAAGRTHVPMGAVKPSPANPYLQRRSRHGPPVTQQVAPFRSSIHSGSVPPSGQIGSAAGTPMLARTGSRPTGLRESKRIGTPQEGFHRPVGRGQPLVRMPRNQPSLQSRQSFTAPPLVPLVHPQTALHQRAPLSPQPSVHRLQSRPQSPLPLHRPSALPSRSASPMLHLSHPPSPLPQRPVSPQSFEPTSFQPQGPHPSLPFGTPAQSVTQYDHTMMEPGPSPMLTNALPSSQILPQLAPLSPNLGRTLQNPYLNNVGSTTPLQRSPSPVPGGQEEIVNIQENQVASPFGSLNLSGALMQNSRLQSASYSSPLQRNANLYTTVLSPPQAETPAPSSIFSSSQLSSAMRNSQLRSASFASPFQRHVTPTASTLPVPPPPIPQQGGIRGTSSLFSGGLRTSQIQGSMLKFPGGTLAMPRGAVEAPVTTDGMGGRLSPSVLSNALQNPSLRQATYRLPDGSMVTRTEPAEPSPVTEPAGPSPVSSPMLSSALLNPSLRQATYRLPDGTLVTRTEATPAPSPSMLSSALLNPNVRNASYLLPDSSILGRPREEEQSAKSALSSPGLSGALMNANLRKAKLQLPGGSSLFSRNQPPPSSSPLLSGALLNANIRGASFRLSDTSLLRQPGSADTPEHRSLDLSNALRNQNIRSATYRLPDGTLMTHPQPASSSRTLDLSNALSKNPNLRGAKYRLPEGNIMTRLGAPSTPEPRSLNLSGALQNPHLRGASFRLPSYAVVSPQVQGPGPEQHWAQGTTAFEMQDDIDVWGAERVLPHGTVQNLNKWSMYRDGELLEPQSLMGLGHLGNGPGEWNLSRDGEPQGHWFDKMYSIRSLPTMSYREQREEDGVEDMTQLEEMHEGAVLMNLGKRFERQLIYTYIGSILVSVNPYKMHNIYGTDLVLLYKGRALGENPPHLFAIANAAHSKMMDAKHNQVIIISGESGSGKTEATKLVLRFLAALNHRCNLAHQIEILEAAPLLESFGNAKTVRNDNSSRFGKYIEVFLEDGVISGAITSQYLLEKSRIVFQAKDERNYHIFYEMLAGLSSQQKQAFYLQGAETYYYLNQGGNCFIRGKSDADDFRRLLSAMEILRFTPDDQSAIFRVLSSILHLGNVYFQGHEADGQEVASVVSAQEIRVVAELLQISPDGLQKAITFKVTETMRDKIYTPLTVESAVDARDAVAKILYSLLFHWLTERINAQVYPRQHSLSISILDIYGFEDLAFNSFEQLCINYANEYLQFFFNRIVFREEQEEYSREQIPWQDITFSDNQPCIDLIAAKPHGILRILDDQSCFPQATDHTFLQKCHYHHGNNSLYQKPKMPLPEFTIKHFAGRVTYQVYKFLDKNYDQVRQDVLDLFIQSKNKMVSKLFHTHAEVMGQQRGGHMRKSSTVTRRYQAPTVSSKFQQSLLELVEKMESCNPFFVRCIKPNNMKKPGVFEEELVSSQLRHSGVLETIRIRREGYPVRMPFYVFLFRYKSLVGLQELPAANGENCVILLSKLCPLRPGSFHVGVTKLFLKEDIYQLMECKRERSRHLAALTLQRYTRMFFVRKRYVDFRNRIIGFQAHCRGFIVRRQYVKMRESLVRFRSLIHVYVNRKRYIKMKFAAQRKAEEERRRREEELTRREVVNVTHLVIPAELGALLQTAGVRRELHSDCLALLQAPHIQEEAQLTLPLDINNYPFYRYVQIYFREPKFGMLMAPLQSSLTRVEDDLKAEALVLFIMVLRFMGDPHLNGAQENMFGNYIIQRGLSSPGLRDEILAQVVNQLWRNVNPANAERGWLLLLACVCCFTPSAKMDKYLLKFVSDHAPAGCQVLLQHRLIQANQKVQLGSGSEPDTARTYPLSLLEWTANRKKANMVLHVHCFDGGSFLCPIHSWTSGEDLAGDILRHRGVSEWWRGSSVLMKEHGQWVELAGHDYVMDLIADLELPPDFPKQKSHFIISTDDPAKVRANASMTLFGGGFDSDEELPSSFPLSGRPAYSLPDSDGYFSHVESDAFSDGQTQRGMDRYLDSLFDPVLSDSSIDMEKPGSLSARMKGGGGIGITGGERGEGESHAAPSRPYPPGIHPGAVPVLPVAGGMMPPIPAMPIHSHHHHHEQHQQQQPQYHQYNRPQQTSSVSPPSTRVAPTPSPIRTPAAAPLPTADSEIASHVTAVPGLSGAPSLLATPVVPGLPVMTGVHQSEHTVLTQQQQAIINQQAIILAQQMTMQAIAIQQQMLSSFPPVAPAPQSPPSHTRTELPQRSHTPSPTKESEESPYKPSPPAVQRKTSPTRGPPPEDVVRSTASNTERMDPSHDIKDIIKQHQPAGPSSSAGSPTQRRSDGKMFGKKPDPHDEAMEILKDQMANPPQPTQRKPQTSQPKEDGGLKASKTTKARPSGPSSSSISPAPPPVCRDLPVEEETIQTQLYSRTSEEYYTYSNVPWKIYMRKEVFYPKDTFNNPLMLDLIFKQVVHDTFSEACVRITQEERQRMKALFAENKVDHVSVTHDENVKKKVVTLARDSWEIYFSRLFPASGSVGTGVQVLSVSHKGIKLLKMVKSSSTASDYFRVLRPYSYSDILFVSIPSKNMLEFNLTNEKLILFSAKAPQVKHMIDYFLTELKKDSEYMVAVRNYITEDRTLLSFHKGDIIRLQHMDGVEAGKRYGCIVRKKVVLLEELKRDTSEFGWRFGAVHGKSGVFPSEYVRPVAAPDFLVLPAERVEPRDRQGRVAASAAVAVAMGSAVAAHELDLSTEVVNEMYGDGLSGELDDLPLHSGQYHMAEFAKKYFREAQRNRSDQKAKKGKECREPVDMVKFSKSPIQESLIDFSDSGMNRVATDIFIAIMKFMGDFPLKGQTEQDLVTAILKLSGDHGLMKDEAYCQVMKQVTANTSSKPDSCQRGWRLMYVLTAFHRCSDVMKSFLMKFLQDASSGPGQQYQGIAKACEQNLRRTFQYGGRVQYPNSMELKAMLAGRSSKRQLFLLPGGIERHLKIKTCSVALDVIEELCYEMGLQRLEALEEYAIFLVTHRGQNVRPLNKREYILDIATEAEPVDANYSLWFRRVIWSLALKLDNELYVTMHYNQVLPDYLKALLSVVPQGKASDQHLQQIARLAALQHRAKDAIYLPTLREVQECVPPQFYSKQGSQHWLDMTMQHMQQVQPLSPHQARAQFLGLVSAFPMFGSSFFYIQSSSSASIHAPCILAVNLNGLHFLNKDTHETMARFPLKEVQSTRTQRPTSGSSYPYVEMMIGDLLTQRITQLQLEQGLELCRVVAMHMENMLSVREKRLTLPPSEITLL</sequence>
<dbReference type="Pfam" id="PF07653">
    <property type="entry name" value="SH3_2"/>
    <property type="match status" value="1"/>
</dbReference>
<feature type="domain" description="Myosin motor" evidence="18">
    <location>
        <begin position="1856"/>
        <end position="2536"/>
    </location>
</feature>
<keyword evidence="8" id="KW-0175">Coiled coil</keyword>
<dbReference type="Pfam" id="PF00612">
    <property type="entry name" value="IQ"/>
    <property type="match status" value="2"/>
</dbReference>
<keyword evidence="19" id="KW-1185">Reference proteome</keyword>
<dbReference type="GO" id="GO:0005524">
    <property type="term" value="F:ATP binding"/>
    <property type="evidence" value="ECO:0007669"/>
    <property type="project" value="UniProtKB-UniRule"/>
</dbReference>
<keyword evidence="9 13" id="KW-0518">Myosin</keyword>
<dbReference type="InterPro" id="IPR011993">
    <property type="entry name" value="PH-like_dom_sf"/>
</dbReference>
<keyword evidence="11 13" id="KW-0009">Actin-binding</keyword>
<dbReference type="InterPro" id="IPR019748">
    <property type="entry name" value="FERM_central"/>
</dbReference>
<evidence type="ECO:0000256" key="13">
    <source>
        <dbReference type="PROSITE-ProRule" id="PRU00782"/>
    </source>
</evidence>
<feature type="region of interest" description="Disordered" evidence="14">
    <location>
        <begin position="1475"/>
        <end position="1502"/>
    </location>
</feature>
<keyword evidence="10 13" id="KW-0505">Motor protein</keyword>
<dbReference type="Gene3D" id="3.10.20.90">
    <property type="entry name" value="Phosphatidylinositol 3-kinase Catalytic Subunit, Chain A, domain 1"/>
    <property type="match status" value="1"/>
</dbReference>
<feature type="compositionally biased region" description="Acidic residues" evidence="14">
    <location>
        <begin position="72"/>
        <end position="93"/>
    </location>
</feature>
<dbReference type="PRINTS" id="PR00193">
    <property type="entry name" value="MYOSINHEAVY"/>
</dbReference>
<dbReference type="GO" id="GO:0003774">
    <property type="term" value="F:cytoskeletal motor activity"/>
    <property type="evidence" value="ECO:0007669"/>
    <property type="project" value="UniProtKB-UniRule"/>
</dbReference>
<dbReference type="Gene3D" id="2.30.30.40">
    <property type="entry name" value="SH3 Domains"/>
    <property type="match status" value="2"/>
</dbReference>
<dbReference type="FunFam" id="2.30.30.40:FF:000201">
    <property type="entry name" value="Myosin XVA"/>
    <property type="match status" value="1"/>
</dbReference>
<dbReference type="Proteomes" id="UP000515145">
    <property type="component" value="Chromosome 8"/>
</dbReference>
<dbReference type="FunFam" id="1.20.58.530:FF:000005">
    <property type="entry name" value="unconventional myosin-IXa isoform X1"/>
    <property type="match status" value="1"/>
</dbReference>
<feature type="binding site" evidence="13">
    <location>
        <begin position="1949"/>
        <end position="1956"/>
    </location>
    <ligand>
        <name>ATP</name>
        <dbReference type="ChEBI" id="CHEBI:30616"/>
    </ligand>
</feature>
<feature type="compositionally biased region" description="Low complexity" evidence="14">
    <location>
        <begin position="3103"/>
        <end position="3130"/>
    </location>
</feature>
<feature type="region of interest" description="Disordered" evidence="14">
    <location>
        <begin position="3305"/>
        <end position="3334"/>
    </location>
</feature>
<dbReference type="Gene3D" id="1.10.10.820">
    <property type="match status" value="1"/>
</dbReference>
<dbReference type="GO" id="GO:0003779">
    <property type="term" value="F:actin binding"/>
    <property type="evidence" value="ECO:0007669"/>
    <property type="project" value="UniProtKB-KW"/>
</dbReference>
<feature type="region of interest" description="Disordered" evidence="14">
    <location>
        <begin position="363"/>
        <end position="384"/>
    </location>
</feature>
<dbReference type="Pfam" id="PF26570">
    <property type="entry name" value="MYO15"/>
    <property type="match status" value="1"/>
</dbReference>
<dbReference type="InterPro" id="IPR001452">
    <property type="entry name" value="SH3_domain"/>
</dbReference>
<feature type="domain" description="MyTH4" evidence="17">
    <location>
        <begin position="2702"/>
        <end position="2857"/>
    </location>
</feature>